<reference evidence="1" key="1">
    <citation type="submission" date="2020-05" db="EMBL/GenBank/DDBJ databases">
        <title>Large-scale comparative analyses of tick genomes elucidate their genetic diversity and vector capacities.</title>
        <authorList>
            <person name="Jia N."/>
            <person name="Wang J."/>
            <person name="Shi W."/>
            <person name="Du L."/>
            <person name="Sun Y."/>
            <person name="Zhan W."/>
            <person name="Jiang J."/>
            <person name="Wang Q."/>
            <person name="Zhang B."/>
            <person name="Ji P."/>
            <person name="Sakyi L.B."/>
            <person name="Cui X."/>
            <person name="Yuan T."/>
            <person name="Jiang B."/>
            <person name="Yang W."/>
            <person name="Lam T.T.-Y."/>
            <person name="Chang Q."/>
            <person name="Ding S."/>
            <person name="Wang X."/>
            <person name="Zhu J."/>
            <person name="Ruan X."/>
            <person name="Zhao L."/>
            <person name="Wei J."/>
            <person name="Que T."/>
            <person name="Du C."/>
            <person name="Cheng J."/>
            <person name="Dai P."/>
            <person name="Han X."/>
            <person name="Huang E."/>
            <person name="Gao Y."/>
            <person name="Liu J."/>
            <person name="Shao H."/>
            <person name="Ye R."/>
            <person name="Li L."/>
            <person name="Wei W."/>
            <person name="Wang X."/>
            <person name="Wang C."/>
            <person name="Yang T."/>
            <person name="Huo Q."/>
            <person name="Li W."/>
            <person name="Guo W."/>
            <person name="Chen H."/>
            <person name="Zhou L."/>
            <person name="Ni X."/>
            <person name="Tian J."/>
            <person name="Zhou Y."/>
            <person name="Sheng Y."/>
            <person name="Liu T."/>
            <person name="Pan Y."/>
            <person name="Xia L."/>
            <person name="Li J."/>
            <person name="Zhao F."/>
            <person name="Cao W."/>
        </authorList>
    </citation>
    <scope>NUCLEOTIDE SEQUENCE</scope>
    <source>
        <strain evidence="1">Dsil-2018</strain>
    </source>
</reference>
<comment type="caution">
    <text evidence="1">The sequence shown here is derived from an EMBL/GenBank/DDBJ whole genome shotgun (WGS) entry which is preliminary data.</text>
</comment>
<protein>
    <submittedName>
        <fullName evidence="1">Uncharacterized protein</fullName>
    </submittedName>
</protein>
<organism evidence="1 2">
    <name type="scientific">Dermacentor silvarum</name>
    <name type="common">Tick</name>
    <dbReference type="NCBI Taxonomy" id="543639"/>
    <lineage>
        <taxon>Eukaryota</taxon>
        <taxon>Metazoa</taxon>
        <taxon>Ecdysozoa</taxon>
        <taxon>Arthropoda</taxon>
        <taxon>Chelicerata</taxon>
        <taxon>Arachnida</taxon>
        <taxon>Acari</taxon>
        <taxon>Parasitiformes</taxon>
        <taxon>Ixodida</taxon>
        <taxon>Ixodoidea</taxon>
        <taxon>Ixodidae</taxon>
        <taxon>Rhipicephalinae</taxon>
        <taxon>Dermacentor</taxon>
    </lineage>
</organism>
<dbReference type="Proteomes" id="UP000821865">
    <property type="component" value="Chromosome 8"/>
</dbReference>
<evidence type="ECO:0000313" key="2">
    <source>
        <dbReference type="Proteomes" id="UP000821865"/>
    </source>
</evidence>
<sequence length="1654" mass="178686">MVNRVPPRSLEAWKLACLLAVVQAREVLLLGAPKIQPFSFPNRLKVLGRTSVMCTAADGTQPFTFSWLKDGASVADVKNVREEKKSDYSVLIIEPVEALHAGNYTCIVKNKAGFDSHTAYLEVEAPPTWKVVPGNTDVVESKELALSCTAHGSPTPKVTWMFRKGEAKEWTAVLNKARTVAGPDGTLTLQSAQELHSGEFKCSADNGIGKPISHTFTVKVRAHSLAALFLAVLPSLATSASTNKVPPKILAFHFRKTIKPGENARTTCLVEAGDTPMTFSWLRNGVDAALTKNVHVDTHSDYSVLNVNPVDATSAGNFTCIVKNKAGFDSFMAYLDVEVAPKIQPFHFRKTAKPGETVRTSCLVEAGDRPMTFSWLRNGHDASSLPNVKIVTHSEVSLLTISPVSASSAGNFTCIVKNKAGFDSFTSLLEVEVDNGVAPVLKKAIKLKINVTPKIIAFSFAGTAKPGNNVRTTCLLAEGDMPVTFTWLRNGVDASNSKNVHILSHSDFSVLSINPVDGQSAGNYTCIAKNRAGFDSFTAFLDVEAPPSWLREPQDMGGTLGTTLVVQCTASGSPSPITRWFKLQDDDSPTSKKSSQPRETNKNGSMVILHLETQDSGQYVCEADNGITPRLRKTITVKVTATKFCCLTTDSWKFLCPRRDFIANFLSEVPEIRPFSFSKNIPVGGKALVTCLITSGVQPVTFSWLKDGQSLHAVQGTRLKADPDYSVLLLEPVLPSHVGNYTCIAKNKFGFDSYTTVLEVESSPTWKKVSGDISVVLGGTLLVECSTTGFPHPTITFRKTTDKHEKPSVMQMDNDRITVHRNGTVIITQVSLRDSGEYACEAENGVPPSIRHIVKVAVNGYPKLRPRYFSFFSATTEVPKLQPFTFPGSVKPGSRISAVCMTTSGNHQVTISWLKDGNDVSAAKNIFVETKRGLSTILIEPVEVSNAGNYTCIAKNRAGFDSYTAVLDVQAPPLWRKTPGDVRVNIGDRAIFECLAYGSPTPKISWRKQGSVIKPDSSDNGTLLIEEVSTGDGGQYVCEADNGIAPIATHGFTVTVNAPPRIRPFSFPKVASKGERISIICLVSEGTPPFSFSWSREGKEVQATENVKVKAETEYSLMIINSIDEKSAGNYTCIVKNIFGFDSHSAYLDVEAPPVFKKTTADTNVVQGGSVTLSCHATGSPKPTISWSRPSVVTSPNGTLLIEQVTEHDAGKYTCRAVNGIGSVSHSLYLHVRGSTTKMNAHRLPSRTTLLVLCVFLYICISCIECSTPPRIKPFSFPKVASKGEKISIICLVSEGTPPFSFSWSKEGKELQTSENVKVKAEPEYSVAFINSVDERSAGNYTCVVKNIFGFDSYSAYLDVEAPPVLKKTMSDTNVVQGGSVTLTCHAAGSPKPNVNWSRPSGTAGEVAVSTANPRMQASPNGTLLIKEVAAEDAGKYTCTAQNAIGSVSHSLYLHVRAPPTIKPFSFAKVASKGEKISILCLVTEGTPPFSFSWSKDGKEVQTTENVKVKTESDYSLTIISSIDERSAGNYTCIVKNIFGFDTHSAYLDVEAPPVFKKTTADTNVVQGGSVDLSCHATGSPKPTIKWSRPSGAADEVALSAADSRVRAFPNGTVLIDEVTAEDAGKYTCRAHNGIGSVSHSLYLHVRGMNSKRL</sequence>
<dbReference type="EMBL" id="CM023477">
    <property type="protein sequence ID" value="KAH7936602.1"/>
    <property type="molecule type" value="Genomic_DNA"/>
</dbReference>
<proteinExistence type="predicted"/>
<name>A0ACB8C6R8_DERSI</name>
<gene>
    <name evidence="1" type="ORF">HPB49_001637</name>
</gene>
<keyword evidence="2" id="KW-1185">Reference proteome</keyword>
<accession>A0ACB8C6R8</accession>
<evidence type="ECO:0000313" key="1">
    <source>
        <dbReference type="EMBL" id="KAH7936602.1"/>
    </source>
</evidence>